<dbReference type="InterPro" id="IPR009014">
    <property type="entry name" value="Transketo_C/PFOR_II"/>
</dbReference>
<dbReference type="AlphaFoldDB" id="A0A0P7IFS5"/>
<sequence length="76" mass="7943">MSNLPAHCKIITAIDGHPATLSWLGSVAGHQTIPMGVEHFGQTGTIGDLYRHHGIDAAAIVEKVNGLTAGKYVKPA</sequence>
<keyword evidence="2" id="KW-1185">Reference proteome</keyword>
<accession>A0A0P7IFS5</accession>
<organism evidence="1 2">
    <name type="scientific">Aliiroseovarius crassostreae</name>
    <dbReference type="NCBI Taxonomy" id="154981"/>
    <lineage>
        <taxon>Bacteria</taxon>
        <taxon>Pseudomonadati</taxon>
        <taxon>Pseudomonadota</taxon>
        <taxon>Alphaproteobacteria</taxon>
        <taxon>Rhodobacterales</taxon>
        <taxon>Paracoccaceae</taxon>
        <taxon>Aliiroseovarius</taxon>
    </lineage>
</organism>
<dbReference type="SUPFAM" id="SSF52922">
    <property type="entry name" value="TK C-terminal domain-like"/>
    <property type="match status" value="1"/>
</dbReference>
<proteinExistence type="predicted"/>
<reference evidence="1 2" key="1">
    <citation type="submission" date="2015-09" db="EMBL/GenBank/DDBJ databases">
        <title>Draft genome sequence of Aliiroseovarius crassostreae CV919-312TSm, the causative agent of Roseovarius Oyster Disease (formerly Juvenile Oyster Disease).</title>
        <authorList>
            <person name="Kessner L."/>
            <person name="Spinard E."/>
            <person name="Nelson D."/>
        </authorList>
    </citation>
    <scope>NUCLEOTIDE SEQUENCE [LARGE SCALE GENOMIC DNA]</scope>
    <source>
        <strain evidence="1 2">CV919-312</strain>
    </source>
</reference>
<dbReference type="Proteomes" id="UP000050471">
    <property type="component" value="Unassembled WGS sequence"/>
</dbReference>
<evidence type="ECO:0000313" key="2">
    <source>
        <dbReference type="Proteomes" id="UP000050471"/>
    </source>
</evidence>
<dbReference type="EMBL" id="LKBA01000011">
    <property type="protein sequence ID" value="KPN62757.1"/>
    <property type="molecule type" value="Genomic_DNA"/>
</dbReference>
<evidence type="ECO:0000313" key="1">
    <source>
        <dbReference type="EMBL" id="KPN62757.1"/>
    </source>
</evidence>
<evidence type="ECO:0008006" key="3">
    <source>
        <dbReference type="Google" id="ProtNLM"/>
    </source>
</evidence>
<dbReference type="STRING" id="154981.AKJ29_00865"/>
<dbReference type="Gene3D" id="3.40.50.920">
    <property type="match status" value="1"/>
</dbReference>
<gene>
    <name evidence="1" type="ORF">AKJ29_00865</name>
</gene>
<comment type="caution">
    <text evidence="1">The sequence shown here is derived from an EMBL/GenBank/DDBJ whole genome shotgun (WGS) entry which is preliminary data.</text>
</comment>
<name>A0A0P7IFS5_9RHOB</name>
<protein>
    <recommendedName>
        <fullName evidence="3">Transketolase C-terminal domain-containing protein</fullName>
    </recommendedName>
</protein>